<feature type="domain" description="Aerobactin siderophore biosynthesis IucA/IucC-like C-terminal" evidence="4">
    <location>
        <begin position="438"/>
        <end position="585"/>
    </location>
</feature>
<name>A0A5N8WN66_9ACTN</name>
<proteinExistence type="inferred from homology"/>
<dbReference type="RefSeq" id="WP_152860588.1">
    <property type="nucleotide sequence ID" value="NZ_VMNX01000018.1"/>
</dbReference>
<dbReference type="InterPro" id="IPR022770">
    <property type="entry name" value="IucA/IucC-like_C"/>
</dbReference>
<keyword evidence="6" id="KW-1185">Reference proteome</keyword>
<sequence>MQWRQTASDLVMRDLVDALIQEELAGFDRLCSAVPPAPLAGREELQSGEDWYRADVGSLQLWFRGRSAAALQPVRLSRSPIWCQQEQGEPEPFTEPDRLLDVALNALEAPSDSPPAGSSRTIADLRTSVEHAAITLRVHHESGRPAPAPGGLLAGERLAATRDRPFHPTARASSGWTAAEHAEFGPMRQDPVTVRWVAVRRDRLRTGTGTSSRRLHERLLDAAGQERLLGMMERAGVRPADYQPLPVHPWQAERVLPDQFSEEFASGEVVALEGVVGQFLPTASLRTLLTVPETDVHLKLPLGVSTLGAARLLPPRYLDNSDRAQRTMTQVIEGDAVLGRLVRVCDESNWSGWQLPGGEDEFDNRPGHLAAQLRLLPESLLSDPTRLVMPMGALASHEWDVLAGSFTELGLANGDRKEWALTLFTDIAGAFCRMGLSFLCYGVLPELHGQNVLAVFTAKGTEGFVLRDHDALRLHSASMAAAEVPEPGYRLKPGARQSLNLPTREALLGYLQTLGFQVNLFGIADALTRWSGVPEASFWHALGVGVRTALDELDLPAPLAETVERDVLRSRTWPSRHILGPLLRQAPRGEVSMPAGSGLVPNPLRKAEGFR</sequence>
<dbReference type="GO" id="GO:0019290">
    <property type="term" value="P:siderophore biosynthetic process"/>
    <property type="evidence" value="ECO:0007669"/>
    <property type="project" value="InterPro"/>
</dbReference>
<comment type="similarity">
    <text evidence="2">Belongs to the IucA/IucC family.</text>
</comment>
<dbReference type="GO" id="GO:0016881">
    <property type="term" value="F:acid-amino acid ligase activity"/>
    <property type="evidence" value="ECO:0007669"/>
    <property type="project" value="UniProtKB-ARBA"/>
</dbReference>
<accession>A0A5N8WN66</accession>
<evidence type="ECO:0000256" key="2">
    <source>
        <dbReference type="ARBA" id="ARBA00007832"/>
    </source>
</evidence>
<evidence type="ECO:0000259" key="4">
    <source>
        <dbReference type="Pfam" id="PF06276"/>
    </source>
</evidence>
<dbReference type="PANTHER" id="PTHR34384:SF6">
    <property type="entry name" value="STAPHYLOFERRIN B SYNTHASE"/>
    <property type="match status" value="1"/>
</dbReference>
<dbReference type="Pfam" id="PF04183">
    <property type="entry name" value="IucA_IucC"/>
    <property type="match status" value="1"/>
</dbReference>
<dbReference type="Gene3D" id="1.10.510.40">
    <property type="match status" value="1"/>
</dbReference>
<dbReference type="AlphaFoldDB" id="A0A5N8WN66"/>
<evidence type="ECO:0000259" key="3">
    <source>
        <dbReference type="Pfam" id="PF04183"/>
    </source>
</evidence>
<evidence type="ECO:0000256" key="1">
    <source>
        <dbReference type="ARBA" id="ARBA00004924"/>
    </source>
</evidence>
<feature type="domain" description="Aerobactin siderophore biosynthesis IucA/IucC N-terminal" evidence="3">
    <location>
        <begin position="160"/>
        <end position="395"/>
    </location>
</feature>
<dbReference type="Proteomes" id="UP000373149">
    <property type="component" value="Unassembled WGS sequence"/>
</dbReference>
<comment type="pathway">
    <text evidence="1">Siderophore biosynthesis.</text>
</comment>
<dbReference type="InterPro" id="IPR007310">
    <property type="entry name" value="Aerobactin_biosyn_IucA/IucC_N"/>
</dbReference>
<comment type="caution">
    <text evidence="5">The sequence shown here is derived from an EMBL/GenBank/DDBJ whole genome shotgun (WGS) entry which is preliminary data.</text>
</comment>
<dbReference type="Pfam" id="PF06276">
    <property type="entry name" value="FhuF"/>
    <property type="match status" value="1"/>
</dbReference>
<evidence type="ECO:0000313" key="5">
    <source>
        <dbReference type="EMBL" id="MPY48572.1"/>
    </source>
</evidence>
<gene>
    <name evidence="5" type="ORF">FPZ41_08340</name>
</gene>
<evidence type="ECO:0000313" key="6">
    <source>
        <dbReference type="Proteomes" id="UP000373149"/>
    </source>
</evidence>
<dbReference type="EMBL" id="VMNX01000018">
    <property type="protein sequence ID" value="MPY48572.1"/>
    <property type="molecule type" value="Genomic_DNA"/>
</dbReference>
<reference evidence="5 6" key="1">
    <citation type="submission" date="2019-09" db="EMBL/GenBank/DDBJ databases">
        <authorList>
            <person name="Duangmal K."/>
            <person name="Teo W.F.A."/>
            <person name="Lipun K."/>
        </authorList>
    </citation>
    <scope>NUCLEOTIDE SEQUENCE [LARGE SCALE GENOMIC DNA]</scope>
    <source>
        <strain evidence="5 6">K1PN6</strain>
    </source>
</reference>
<organism evidence="5 6">
    <name type="scientific">Streptomyces acidicola</name>
    <dbReference type="NCBI Taxonomy" id="2596892"/>
    <lineage>
        <taxon>Bacteria</taxon>
        <taxon>Bacillati</taxon>
        <taxon>Actinomycetota</taxon>
        <taxon>Actinomycetes</taxon>
        <taxon>Kitasatosporales</taxon>
        <taxon>Streptomycetaceae</taxon>
        <taxon>Streptomyces</taxon>
    </lineage>
</organism>
<protein>
    <submittedName>
        <fullName evidence="5">Siderophore staphylobactin biosynthesis protein SbnC</fullName>
    </submittedName>
</protein>
<dbReference type="PANTHER" id="PTHR34384">
    <property type="entry name" value="L-2,3-DIAMINOPROPANOATE--CITRATE LIGASE"/>
    <property type="match status" value="1"/>
</dbReference>
<dbReference type="InterPro" id="IPR037455">
    <property type="entry name" value="LucA/IucC-like"/>
</dbReference>